<organism evidence="2 3">
    <name type="scientific">Hymenoscyphus albidus</name>
    <dbReference type="NCBI Taxonomy" id="595503"/>
    <lineage>
        <taxon>Eukaryota</taxon>
        <taxon>Fungi</taxon>
        <taxon>Dikarya</taxon>
        <taxon>Ascomycota</taxon>
        <taxon>Pezizomycotina</taxon>
        <taxon>Leotiomycetes</taxon>
        <taxon>Helotiales</taxon>
        <taxon>Helotiaceae</taxon>
        <taxon>Hymenoscyphus</taxon>
    </lineage>
</organism>
<dbReference type="AlphaFoldDB" id="A0A9N9Q4M7"/>
<protein>
    <recommendedName>
        <fullName evidence="4">BTB domain-containing protein</fullName>
    </recommendedName>
</protein>
<reference evidence="2" key="1">
    <citation type="submission" date="2021-07" db="EMBL/GenBank/DDBJ databases">
        <authorList>
            <person name="Durling M."/>
        </authorList>
    </citation>
    <scope>NUCLEOTIDE SEQUENCE</scope>
</reference>
<dbReference type="PANTHER" id="PTHR47843">
    <property type="entry name" value="BTB DOMAIN-CONTAINING PROTEIN-RELATED"/>
    <property type="match status" value="1"/>
</dbReference>
<evidence type="ECO:0000313" key="2">
    <source>
        <dbReference type="EMBL" id="CAG8979575.1"/>
    </source>
</evidence>
<dbReference type="Proteomes" id="UP000701801">
    <property type="component" value="Unassembled WGS sequence"/>
</dbReference>
<feature type="compositionally biased region" description="Basic and acidic residues" evidence="1">
    <location>
        <begin position="9"/>
        <end position="18"/>
    </location>
</feature>
<dbReference type="Gene3D" id="3.30.710.10">
    <property type="entry name" value="Potassium Channel Kv1.1, Chain A"/>
    <property type="match status" value="1"/>
</dbReference>
<proteinExistence type="predicted"/>
<comment type="caution">
    <text evidence="2">The sequence shown here is derived from an EMBL/GenBank/DDBJ whole genome shotgun (WGS) entry which is preliminary data.</text>
</comment>
<sequence>MSRQSKKRKVDEMATVKNEEEDLPSLGRSLNYGSALGADVTAFKVGKNETIFRVHTKILSEKAPSFYTRAVEEQGGLLPAQEPAIFGLFVEWIYTGHIQQISRAERDNLDGEEANALEDLLSMELLRLYGFGLEFKISPLMDLCITNYMRDPSAFDFEHFEYAYGNFAPCRLRKLFVLFLAYELTYENPNPTGDIGIQKIERRAYSKEVSRSLGKFEDLRMDVVSFMLAPTTLEPLRDMKLNPLELDPCLFHEHEGSEECKAKKK</sequence>
<evidence type="ECO:0008006" key="4">
    <source>
        <dbReference type="Google" id="ProtNLM"/>
    </source>
</evidence>
<evidence type="ECO:0000256" key="1">
    <source>
        <dbReference type="SAM" id="MobiDB-lite"/>
    </source>
</evidence>
<keyword evidence="3" id="KW-1185">Reference proteome</keyword>
<dbReference type="PANTHER" id="PTHR47843:SF2">
    <property type="entry name" value="BTB DOMAIN-CONTAINING PROTEIN"/>
    <property type="match status" value="1"/>
</dbReference>
<dbReference type="InterPro" id="IPR011333">
    <property type="entry name" value="SKP1/BTB/POZ_sf"/>
</dbReference>
<dbReference type="OrthoDB" id="1022638at2759"/>
<name>A0A9N9Q4M7_9HELO</name>
<feature type="region of interest" description="Disordered" evidence="1">
    <location>
        <begin position="1"/>
        <end position="22"/>
    </location>
</feature>
<evidence type="ECO:0000313" key="3">
    <source>
        <dbReference type="Proteomes" id="UP000701801"/>
    </source>
</evidence>
<accession>A0A9N9Q4M7</accession>
<gene>
    <name evidence="2" type="ORF">HYALB_00010776</name>
</gene>
<dbReference type="EMBL" id="CAJVRM010000322">
    <property type="protein sequence ID" value="CAG8979575.1"/>
    <property type="molecule type" value="Genomic_DNA"/>
</dbReference>